<gene>
    <name evidence="3" type="ORF">GCM10022232_37100</name>
</gene>
<evidence type="ECO:0000256" key="2">
    <source>
        <dbReference type="SAM" id="SignalP"/>
    </source>
</evidence>
<evidence type="ECO:0000256" key="1">
    <source>
        <dbReference type="SAM" id="MobiDB-lite"/>
    </source>
</evidence>
<dbReference type="PROSITE" id="PS51257">
    <property type="entry name" value="PROKAR_LIPOPROTEIN"/>
    <property type="match status" value="1"/>
</dbReference>
<dbReference type="RefSeq" id="WP_266440350.1">
    <property type="nucleotide sequence ID" value="NZ_BAAAZX010000009.1"/>
</dbReference>
<name>A0ABP7RFI5_9ACTN</name>
<keyword evidence="4" id="KW-1185">Reference proteome</keyword>
<dbReference type="Proteomes" id="UP001500456">
    <property type="component" value="Unassembled WGS sequence"/>
</dbReference>
<proteinExistence type="predicted"/>
<feature type="signal peptide" evidence="2">
    <location>
        <begin position="1"/>
        <end position="22"/>
    </location>
</feature>
<comment type="caution">
    <text evidence="3">The sequence shown here is derived from an EMBL/GenBank/DDBJ whole genome shotgun (WGS) entry which is preliminary data.</text>
</comment>
<evidence type="ECO:0000313" key="4">
    <source>
        <dbReference type="Proteomes" id="UP001500456"/>
    </source>
</evidence>
<feature type="region of interest" description="Disordered" evidence="1">
    <location>
        <begin position="115"/>
        <end position="157"/>
    </location>
</feature>
<feature type="chain" id="PRO_5046377371" description="Lipoprotein" evidence="2">
    <location>
        <begin position="23"/>
        <end position="192"/>
    </location>
</feature>
<feature type="compositionally biased region" description="Polar residues" evidence="1">
    <location>
        <begin position="120"/>
        <end position="137"/>
    </location>
</feature>
<protein>
    <recommendedName>
        <fullName evidence="5">Lipoprotein</fullName>
    </recommendedName>
</protein>
<accession>A0ABP7RFI5</accession>
<evidence type="ECO:0000313" key="3">
    <source>
        <dbReference type="EMBL" id="GAA3996755.1"/>
    </source>
</evidence>
<organism evidence="3 4">
    <name type="scientific">Streptomyces plumbiresistens</name>
    <dbReference type="NCBI Taxonomy" id="511811"/>
    <lineage>
        <taxon>Bacteria</taxon>
        <taxon>Bacillati</taxon>
        <taxon>Actinomycetota</taxon>
        <taxon>Actinomycetes</taxon>
        <taxon>Kitasatosporales</taxon>
        <taxon>Streptomycetaceae</taxon>
        <taxon>Streptomyces</taxon>
    </lineage>
</organism>
<reference evidence="4" key="1">
    <citation type="journal article" date="2019" name="Int. J. Syst. Evol. Microbiol.">
        <title>The Global Catalogue of Microorganisms (GCM) 10K type strain sequencing project: providing services to taxonomists for standard genome sequencing and annotation.</title>
        <authorList>
            <consortium name="The Broad Institute Genomics Platform"/>
            <consortium name="The Broad Institute Genome Sequencing Center for Infectious Disease"/>
            <person name="Wu L."/>
            <person name="Ma J."/>
        </authorList>
    </citation>
    <scope>NUCLEOTIDE SEQUENCE [LARGE SCALE GENOMIC DNA]</scope>
    <source>
        <strain evidence="4">JCM 16924</strain>
    </source>
</reference>
<dbReference type="EMBL" id="BAAAZX010000009">
    <property type="protein sequence ID" value="GAA3996755.1"/>
    <property type="molecule type" value="Genomic_DNA"/>
</dbReference>
<keyword evidence="2" id="KW-0732">Signal</keyword>
<evidence type="ECO:0008006" key="5">
    <source>
        <dbReference type="Google" id="ProtNLM"/>
    </source>
</evidence>
<sequence>MTSTARRVLAMAAVSAATLALSSCVDSRMEPPPPSVKVTAQDVYGTWRGWEGSSLTLRPEAEASTVKLDGQEFDFDDAWRMTGTGTWRLQRPGTYRGGNTVGDGSVIHLEVNTADGAEGSRTSAGTTSQAPLASGTPNARVAASRTEPPPARSTWDLGVTKGKQGELLLFFLTSDPDVRDTYYLTKDGTESS</sequence>